<organism evidence="1 2">
    <name type="scientific">Roseococcus pinisoli</name>
    <dbReference type="NCBI Taxonomy" id="2835040"/>
    <lineage>
        <taxon>Bacteria</taxon>
        <taxon>Pseudomonadati</taxon>
        <taxon>Pseudomonadota</taxon>
        <taxon>Alphaproteobacteria</taxon>
        <taxon>Acetobacterales</taxon>
        <taxon>Roseomonadaceae</taxon>
        <taxon>Roseococcus</taxon>
    </lineage>
</organism>
<keyword evidence="2" id="KW-1185">Reference proteome</keyword>
<name>A0ABS5QCG4_9PROT</name>
<accession>A0ABS5QCG4</accession>
<gene>
    <name evidence="1" type="ORF">KHU32_09635</name>
</gene>
<sequence length="183" mass="19967">MKDPLRSRGVVSEPRPVKEVVKAMRRQIGRFDEDRQNLFRENSRLTAERDEARANFGRALAAGAKAEQERDAALARAMTEGQMTACAEAYQAVGRMADALGIFEHEQVQNLLTNLDAMAGGEAPPHRDEPALDVPNVCARVAELEEGLGQILALVCPVPLAATEFEVERIARALLPPPPEEGT</sequence>
<comment type="caution">
    <text evidence="1">The sequence shown here is derived from an EMBL/GenBank/DDBJ whole genome shotgun (WGS) entry which is preliminary data.</text>
</comment>
<protein>
    <submittedName>
        <fullName evidence="1">Uncharacterized protein</fullName>
    </submittedName>
</protein>
<evidence type="ECO:0000313" key="2">
    <source>
        <dbReference type="Proteomes" id="UP000766336"/>
    </source>
</evidence>
<reference evidence="1 2" key="1">
    <citation type="submission" date="2021-05" db="EMBL/GenBank/DDBJ databases">
        <title>Roseococcus sp. XZZS9, whole genome shotgun sequencing project.</title>
        <authorList>
            <person name="Zhao G."/>
            <person name="Shen L."/>
        </authorList>
    </citation>
    <scope>NUCLEOTIDE SEQUENCE [LARGE SCALE GENOMIC DNA]</scope>
    <source>
        <strain evidence="1 2">XZZS9</strain>
    </source>
</reference>
<dbReference type="EMBL" id="JAHCDA010000002">
    <property type="protein sequence ID" value="MBS7811198.1"/>
    <property type="molecule type" value="Genomic_DNA"/>
</dbReference>
<dbReference type="Proteomes" id="UP000766336">
    <property type="component" value="Unassembled WGS sequence"/>
</dbReference>
<evidence type="ECO:0000313" key="1">
    <source>
        <dbReference type="EMBL" id="MBS7811198.1"/>
    </source>
</evidence>
<dbReference type="RefSeq" id="WP_213669887.1">
    <property type="nucleotide sequence ID" value="NZ_JAHCDA010000002.1"/>
</dbReference>
<proteinExistence type="predicted"/>